<name>A0A4Y2MF24_ARAVE</name>
<reference evidence="1 2" key="1">
    <citation type="journal article" date="2019" name="Sci. Rep.">
        <title>Orb-weaving spider Araneus ventricosus genome elucidates the spidroin gene catalogue.</title>
        <authorList>
            <person name="Kono N."/>
            <person name="Nakamura H."/>
            <person name="Ohtoshi R."/>
            <person name="Moran D.A.P."/>
            <person name="Shinohara A."/>
            <person name="Yoshida Y."/>
            <person name="Fujiwara M."/>
            <person name="Mori M."/>
            <person name="Tomita M."/>
            <person name="Arakawa K."/>
        </authorList>
    </citation>
    <scope>NUCLEOTIDE SEQUENCE [LARGE SCALE GENOMIC DNA]</scope>
</reference>
<dbReference type="EMBL" id="BGPR01007215">
    <property type="protein sequence ID" value="GBN25223.1"/>
    <property type="molecule type" value="Genomic_DNA"/>
</dbReference>
<gene>
    <name evidence="1" type="ORF">AVEN_114265_1</name>
</gene>
<sequence length="103" mass="11340">MISGADTELVSEIFDRSIPFDEATKKILGTEYIIGSLVIPQVIVIESALKNSNPQHVLRVVQSHTSKALKTGVQKYYKPSAMPCFTLKSSHNTGRPLIDRNVA</sequence>
<dbReference type="Proteomes" id="UP000499080">
    <property type="component" value="Unassembled WGS sequence"/>
</dbReference>
<evidence type="ECO:0000313" key="2">
    <source>
        <dbReference type="Proteomes" id="UP000499080"/>
    </source>
</evidence>
<comment type="caution">
    <text evidence="1">The sequence shown here is derived from an EMBL/GenBank/DDBJ whole genome shotgun (WGS) entry which is preliminary data.</text>
</comment>
<dbReference type="AlphaFoldDB" id="A0A4Y2MF24"/>
<protein>
    <submittedName>
        <fullName evidence="1">Uncharacterized protein</fullName>
    </submittedName>
</protein>
<keyword evidence="2" id="KW-1185">Reference proteome</keyword>
<accession>A0A4Y2MF24</accession>
<proteinExistence type="predicted"/>
<dbReference type="OrthoDB" id="2438421at2759"/>
<organism evidence="1 2">
    <name type="scientific">Araneus ventricosus</name>
    <name type="common">Orbweaver spider</name>
    <name type="synonym">Epeira ventricosa</name>
    <dbReference type="NCBI Taxonomy" id="182803"/>
    <lineage>
        <taxon>Eukaryota</taxon>
        <taxon>Metazoa</taxon>
        <taxon>Ecdysozoa</taxon>
        <taxon>Arthropoda</taxon>
        <taxon>Chelicerata</taxon>
        <taxon>Arachnida</taxon>
        <taxon>Araneae</taxon>
        <taxon>Araneomorphae</taxon>
        <taxon>Entelegynae</taxon>
        <taxon>Araneoidea</taxon>
        <taxon>Araneidae</taxon>
        <taxon>Araneus</taxon>
    </lineage>
</organism>
<evidence type="ECO:0000313" key="1">
    <source>
        <dbReference type="EMBL" id="GBN25223.1"/>
    </source>
</evidence>